<dbReference type="Proteomes" id="UP000030854">
    <property type="component" value="Unassembled WGS sequence"/>
</dbReference>
<feature type="region of interest" description="Disordered" evidence="1">
    <location>
        <begin position="123"/>
        <end position="215"/>
    </location>
</feature>
<keyword evidence="3" id="KW-1185">Reference proteome</keyword>
<dbReference type="OMA" id="LEDIWIC"/>
<dbReference type="AlphaFoldDB" id="A0A0B1PCZ3"/>
<accession>A0A0B1PCZ3</accession>
<feature type="region of interest" description="Disordered" evidence="1">
    <location>
        <begin position="345"/>
        <end position="386"/>
    </location>
</feature>
<name>A0A0B1PCZ3_UNCNE</name>
<feature type="compositionally biased region" description="Polar residues" evidence="1">
    <location>
        <begin position="512"/>
        <end position="528"/>
    </location>
</feature>
<feature type="region of interest" description="Disordered" evidence="1">
    <location>
        <begin position="441"/>
        <end position="473"/>
    </location>
</feature>
<feature type="compositionally biased region" description="Polar residues" evidence="1">
    <location>
        <begin position="345"/>
        <end position="360"/>
    </location>
</feature>
<evidence type="ECO:0000256" key="1">
    <source>
        <dbReference type="SAM" id="MobiDB-lite"/>
    </source>
</evidence>
<gene>
    <name evidence="2" type="ORF">EV44_g4659</name>
</gene>
<dbReference type="HOGENOM" id="CLU_017965_0_1_1"/>
<comment type="caution">
    <text evidence="2">The sequence shown here is derived from an EMBL/GenBank/DDBJ whole genome shotgun (WGS) entry which is preliminary data.</text>
</comment>
<evidence type="ECO:0000313" key="2">
    <source>
        <dbReference type="EMBL" id="KHJ36128.1"/>
    </source>
</evidence>
<dbReference type="EMBL" id="JNVN01000133">
    <property type="protein sequence ID" value="KHJ36128.1"/>
    <property type="molecule type" value="Genomic_DNA"/>
</dbReference>
<organism evidence="2 3">
    <name type="scientific">Uncinula necator</name>
    <name type="common">Grape powdery mildew</name>
    <dbReference type="NCBI Taxonomy" id="52586"/>
    <lineage>
        <taxon>Eukaryota</taxon>
        <taxon>Fungi</taxon>
        <taxon>Dikarya</taxon>
        <taxon>Ascomycota</taxon>
        <taxon>Pezizomycotina</taxon>
        <taxon>Leotiomycetes</taxon>
        <taxon>Erysiphales</taxon>
        <taxon>Erysiphaceae</taxon>
        <taxon>Erysiphe</taxon>
    </lineage>
</organism>
<sequence>MSPEAISPYSDRPIRPLPKRRLRERLSPDVVELIKYPLAPRAKPPMFYHSYNFRGETGSNGSVEFLNSGERKRSDELEKNYVSRRNDKDLTGEIEEAAYSDWVFSRRSIDLTTASYSFLQKSDTKNYNSQPPGSTASSVDGYDSFENTNNKKKRKIPTPGESNLNGLRISGDVIGSSSPDDIEDLVHQSQSSLQGICGPGRGRYGRNRNGKGPINSFSDISGNWSCVRLSKQRQSQWSSPPESAGIISRSIASANAEINSVTANQLQEDACLQQHASKKSSSASTQFTFSCDTQVPGWPGLNTSLSVQQNPLPTKMSTHATQTSPKITSKRSTVCSKEAFTAQPYTSNGIKQDQDQGMQSKKTRQRPGKDYLSAARQRRHQQGYRNYHSQIESDDVWICEFCEYERIFGTPPEALIRQYEIKDRRARKQEAERRRLLEKAKMKGRKGKKVNKSNTKSNLNHDRQSHIPNKNIHSSTEKGFLQNQASSNHSEEFIKDDFDHTAGFVEDRPSKSHCSQPNLSDIESTSSGLGMCNDSRLDVSNESYVGT</sequence>
<feature type="region of interest" description="Disordered" evidence="1">
    <location>
        <begin position="504"/>
        <end position="547"/>
    </location>
</feature>
<dbReference type="STRING" id="52586.A0A0B1PCZ3"/>
<reference evidence="2 3" key="1">
    <citation type="journal article" date="2014" name="BMC Genomics">
        <title>Adaptive genomic structural variation in the grape powdery mildew pathogen, Erysiphe necator.</title>
        <authorList>
            <person name="Jones L."/>
            <person name="Riaz S."/>
            <person name="Morales-Cruz A."/>
            <person name="Amrine K.C."/>
            <person name="McGuire B."/>
            <person name="Gubler W.D."/>
            <person name="Walker M.A."/>
            <person name="Cantu D."/>
        </authorList>
    </citation>
    <scope>NUCLEOTIDE SEQUENCE [LARGE SCALE GENOMIC DNA]</scope>
    <source>
        <strain evidence="3">c</strain>
    </source>
</reference>
<feature type="region of interest" description="Disordered" evidence="1">
    <location>
        <begin position="1"/>
        <end position="20"/>
    </location>
</feature>
<feature type="compositionally biased region" description="Polar residues" evidence="1">
    <location>
        <begin position="538"/>
        <end position="547"/>
    </location>
</feature>
<feature type="compositionally biased region" description="Basic residues" evidence="1">
    <location>
        <begin position="442"/>
        <end position="451"/>
    </location>
</feature>
<feature type="compositionally biased region" description="Polar residues" evidence="1">
    <location>
        <begin position="123"/>
        <end position="138"/>
    </location>
</feature>
<evidence type="ECO:0000313" key="3">
    <source>
        <dbReference type="Proteomes" id="UP000030854"/>
    </source>
</evidence>
<proteinExistence type="predicted"/>
<protein>
    <submittedName>
        <fullName evidence="2">Uncharacterized protein</fullName>
    </submittedName>
</protein>